<dbReference type="PANTHER" id="PTHR43798">
    <property type="entry name" value="MONOACYLGLYCEROL LIPASE"/>
    <property type="match status" value="1"/>
</dbReference>
<evidence type="ECO:0000313" key="3">
    <source>
        <dbReference type="Proteomes" id="UP000183287"/>
    </source>
</evidence>
<dbReference type="InterPro" id="IPR029058">
    <property type="entry name" value="AB_hydrolase_fold"/>
</dbReference>
<evidence type="ECO:0000259" key="1">
    <source>
        <dbReference type="Pfam" id="PF00561"/>
    </source>
</evidence>
<dbReference type="InterPro" id="IPR000073">
    <property type="entry name" value="AB_hydrolase_1"/>
</dbReference>
<name>A0A1I4VC26_9PROT</name>
<dbReference type="InterPro" id="IPR050266">
    <property type="entry name" value="AB_hydrolase_sf"/>
</dbReference>
<dbReference type="OrthoDB" id="9793083at2"/>
<accession>A0A1I4VC26</accession>
<reference evidence="3" key="1">
    <citation type="submission" date="2016-10" db="EMBL/GenBank/DDBJ databases">
        <authorList>
            <person name="Varghese N."/>
            <person name="Submissions S."/>
        </authorList>
    </citation>
    <scope>NUCLEOTIDE SEQUENCE [LARGE SCALE GENOMIC DNA]</scope>
    <source>
        <strain evidence="3">Nm44</strain>
    </source>
</reference>
<dbReference type="Pfam" id="PF04134">
    <property type="entry name" value="DCC1-like"/>
    <property type="match status" value="1"/>
</dbReference>
<protein>
    <submittedName>
        <fullName evidence="2">Pimeloyl-ACP methyl ester carboxylesterase</fullName>
    </submittedName>
</protein>
<dbReference type="STRING" id="44574.AAW31_01810"/>
<dbReference type="Gene3D" id="3.40.50.1820">
    <property type="entry name" value="alpha/beta hydrolase"/>
    <property type="match status" value="1"/>
</dbReference>
<proteinExistence type="predicted"/>
<keyword evidence="3" id="KW-1185">Reference proteome</keyword>
<dbReference type="Pfam" id="PF00561">
    <property type="entry name" value="Abhydrolase_1"/>
    <property type="match status" value="1"/>
</dbReference>
<gene>
    <name evidence="2" type="ORF">SAMN05421863_107913</name>
</gene>
<dbReference type="SUPFAM" id="SSF53474">
    <property type="entry name" value="alpha/beta-Hydrolases"/>
    <property type="match status" value="1"/>
</dbReference>
<dbReference type="GO" id="GO:0015035">
    <property type="term" value="F:protein-disulfide reductase activity"/>
    <property type="evidence" value="ECO:0007669"/>
    <property type="project" value="InterPro"/>
</dbReference>
<dbReference type="EMBL" id="FOUB01000079">
    <property type="protein sequence ID" value="SFM98728.1"/>
    <property type="molecule type" value="Genomic_DNA"/>
</dbReference>
<dbReference type="PANTHER" id="PTHR43798:SF33">
    <property type="entry name" value="HYDROLASE, PUTATIVE (AFU_ORTHOLOGUE AFUA_2G14860)-RELATED"/>
    <property type="match status" value="1"/>
</dbReference>
<dbReference type="AlphaFoldDB" id="A0A1I4VC26"/>
<dbReference type="InterPro" id="IPR007263">
    <property type="entry name" value="DCC1-like"/>
</dbReference>
<sequence>MSEQKKKITVYYDGACPACIKDRQNYERLAGKEGKDICWFDITGQDDYLREIGIDPRKALSELHVLDENQRVVSELDAYILLMSRVPLLKPLAWVIGLPVIRPWLSSLYHRMVQHRLEKTGRLHMDEKLYFQGEDGTKLSYRRWIPAQNLQSNPPATPLVLLHGAASNSTRWWYFTQHSRLTADHLLLRPDLRGHGESMCRGPARLEDWSQDIAALLQHERQPHAIVVGHCLGANIALNFAARYPDMCAGLVLIEPMAREAVTGILARLRPFIPLLRVAVSLIKLLNRLGLYRRQLGTLDLQVLDRRVHEASPAELQTMLADYGSPKHDLKVIPTAQYLNNLIEIMRPLPIAEVRCPALVIQSGGRSIADPEQTQTLLQQLPQVEFATVDSEHWLPATHPDELCELIDNWVSKNPILR</sequence>
<organism evidence="2 3">
    <name type="scientific">Nitrosomonas communis</name>
    <dbReference type="NCBI Taxonomy" id="44574"/>
    <lineage>
        <taxon>Bacteria</taxon>
        <taxon>Pseudomonadati</taxon>
        <taxon>Pseudomonadota</taxon>
        <taxon>Betaproteobacteria</taxon>
        <taxon>Nitrosomonadales</taxon>
        <taxon>Nitrosomonadaceae</taxon>
        <taxon>Nitrosomonas</taxon>
    </lineage>
</organism>
<feature type="domain" description="AB hydrolase-1" evidence="1">
    <location>
        <begin position="158"/>
        <end position="400"/>
    </location>
</feature>
<dbReference type="Proteomes" id="UP000183287">
    <property type="component" value="Unassembled WGS sequence"/>
</dbReference>
<evidence type="ECO:0000313" key="2">
    <source>
        <dbReference type="EMBL" id="SFM98728.1"/>
    </source>
</evidence>
<dbReference type="GO" id="GO:0016020">
    <property type="term" value="C:membrane"/>
    <property type="evidence" value="ECO:0007669"/>
    <property type="project" value="TreeGrafter"/>
</dbReference>
<dbReference type="PRINTS" id="PR00111">
    <property type="entry name" value="ABHYDROLASE"/>
</dbReference>